<feature type="domain" description="Flagellar hook-associated protein FlgK helical" evidence="9">
    <location>
        <begin position="93"/>
        <end position="327"/>
    </location>
</feature>
<evidence type="ECO:0000256" key="3">
    <source>
        <dbReference type="ARBA" id="ARBA00009677"/>
    </source>
</evidence>
<evidence type="ECO:0000259" key="9">
    <source>
        <dbReference type="Pfam" id="PF22638"/>
    </source>
</evidence>
<dbReference type="InterPro" id="IPR002371">
    <property type="entry name" value="FlgK"/>
</dbReference>
<dbReference type="GO" id="GO:0009424">
    <property type="term" value="C:bacterial-type flagellum hook"/>
    <property type="evidence" value="ECO:0007669"/>
    <property type="project" value="InterPro"/>
</dbReference>
<name>F3L2K9_9GAMM</name>
<dbReference type="PANTHER" id="PTHR30033:SF1">
    <property type="entry name" value="FLAGELLAR HOOK-ASSOCIATED PROTEIN 1"/>
    <property type="match status" value="1"/>
</dbReference>
<evidence type="ECO:0000256" key="5">
    <source>
        <dbReference type="ARBA" id="ARBA00022525"/>
    </source>
</evidence>
<evidence type="ECO:0000313" key="10">
    <source>
        <dbReference type="EMBL" id="EGG29425.1"/>
    </source>
</evidence>
<gene>
    <name evidence="10" type="ORF">IMCC3088_1783</name>
</gene>
<proteinExistence type="inferred from homology"/>
<evidence type="ECO:0000259" key="7">
    <source>
        <dbReference type="Pfam" id="PF00460"/>
    </source>
</evidence>
<dbReference type="NCBIfam" id="TIGR02492">
    <property type="entry name" value="flgK_ends"/>
    <property type="match status" value="1"/>
</dbReference>
<keyword evidence="10" id="KW-0282">Flagellum</keyword>
<dbReference type="GO" id="GO:0044780">
    <property type="term" value="P:bacterial-type flagellum assembly"/>
    <property type="evidence" value="ECO:0007669"/>
    <property type="project" value="InterPro"/>
</dbReference>
<organism evidence="10 11">
    <name type="scientific">Aequoribacter fuscus</name>
    <dbReference type="NCBI Taxonomy" id="2518989"/>
    <lineage>
        <taxon>Bacteria</taxon>
        <taxon>Pseudomonadati</taxon>
        <taxon>Pseudomonadota</taxon>
        <taxon>Gammaproteobacteria</taxon>
        <taxon>Cellvibrionales</taxon>
        <taxon>Halieaceae</taxon>
        <taxon>Aequoribacter</taxon>
    </lineage>
</organism>
<keyword evidence="5" id="KW-0964">Secreted</keyword>
<sequence>MSDFLSIGASAINVYRQAIATTSNNISNVNTEGYSKQEVKITESYPTQIANYYLGTGAFTGSVQRSYDEFVERSLRDSASDLDATTPFIEYTQRIVDIMGSETSNLANAIDAFFNANQLLSVEPASIPLRNEVLNSGSELASRFNTLSAQVDSVAAESKAKVNSTVSQINGLADQLLAVNKQLGRKSDVTKQPPQLMDQRDLILRKMASLVTIGVNESDNGEVSVNLGGPGRGFVFVDSRGTQRVGIANDSADPSSDVQLVLDPRGKKQPIPVLNGGELGGLLAFRSEVVAVVRDGLDHLAVEFAANVNETHRQGVDLRGSFGGDVFSIAPSYDISTDAVTGDISVAMEVIDYSELPSNTMRVMYRESSDSWLVFSGATVYPEAELSADNAFTYKGLQLIVSGQANDGDTLTITPRDRPATTFAMTLNDPYELAASEPMSLRPAVSNSADLSAALSYIPASARSEGFENGISLSQLKPNRSSESDFVLSASNNRPVLKIDAGSHSQTVLFDIGPNSDQKIQIFTAESAHLAGTSLTSAEATALKTGDGGFNTTAAYSSAYLNKSGTDAYLDNAIRLGAIGFRTERLVDQIDPITGSLITESVAFEAAISSGAIPIYENTSGASEDYIADGTLSLNGNALGPLTLTNGEVLSAATVKEWLTDEADRLGISDVTIEASNTLIVNEIDPSKTLEINGESISFDPSVTMAEMVDIINASTNDTNVRAEWLSDSSFKLVNAAGHAGENIVLGGTDSTTALNLSTGVYTGRFSIASAEQSEVALTIASGQPSDMGRLGFYTGIYSDQPLNEELAVFVTGTGAVGASITNSRMTAAEDTEQQLPAAPYKLNFTAESVYTITDIATDTVVATRAFEYGKPIEYRGTSISFEAKPSKGDEFFVEANSSPAGNNKNLLALMEWSKRPIISGQTFTEAYLDLVTGVGSRSEMSELRQEALKVVYDQAYNSREQASGVNLDDEAANLIRFQQAYQAAAQVVQASQKAFDILMRIS</sequence>
<dbReference type="PRINTS" id="PR01005">
    <property type="entry name" value="FLGHOOKAP1"/>
</dbReference>
<feature type="domain" description="Flagellar basal-body/hook protein C-terminal" evidence="8">
    <location>
        <begin position="963"/>
        <end position="1000"/>
    </location>
</feature>
<evidence type="ECO:0000256" key="6">
    <source>
        <dbReference type="ARBA" id="ARBA00023143"/>
    </source>
</evidence>
<dbReference type="InterPro" id="IPR010930">
    <property type="entry name" value="Flg_bb/hook_C_dom"/>
</dbReference>
<dbReference type="Pfam" id="PF22638">
    <property type="entry name" value="FlgK_D1"/>
    <property type="match status" value="1"/>
</dbReference>
<dbReference type="STRING" id="2518989.IMCC3088_1783"/>
<dbReference type="InterPro" id="IPR053927">
    <property type="entry name" value="FlgK_helical"/>
</dbReference>
<dbReference type="GO" id="GO:0005576">
    <property type="term" value="C:extracellular region"/>
    <property type="evidence" value="ECO:0007669"/>
    <property type="project" value="UniProtKB-SubCell"/>
</dbReference>
<keyword evidence="10" id="KW-0969">Cilium</keyword>
<evidence type="ECO:0000313" key="11">
    <source>
        <dbReference type="Proteomes" id="UP000005615"/>
    </source>
</evidence>
<dbReference type="AlphaFoldDB" id="F3L2K9"/>
<comment type="similarity">
    <text evidence="3">Belongs to the flagella basal body rod proteins family.</text>
</comment>
<feature type="domain" description="Flagellar basal body rod protein N-terminal" evidence="7">
    <location>
        <begin position="7"/>
        <end position="34"/>
    </location>
</feature>
<comment type="subcellular location">
    <subcellularLocation>
        <location evidence="1">Bacterial flagellum</location>
    </subcellularLocation>
    <subcellularLocation>
        <location evidence="2">Secreted</location>
    </subcellularLocation>
</comment>
<reference evidence="10 11" key="1">
    <citation type="journal article" date="2011" name="J. Bacteriol.">
        <title>Genome sequence of strain IMCC3088, a proteorhodopsin-containing marine bacterium belonging to the OM60/NOR5 clade.</title>
        <authorList>
            <person name="Jang Y."/>
            <person name="Oh H.M."/>
            <person name="Kang I."/>
            <person name="Lee K."/>
            <person name="Yang S.J."/>
            <person name="Cho J.C."/>
        </authorList>
    </citation>
    <scope>NUCLEOTIDE SEQUENCE [LARGE SCALE GENOMIC DNA]</scope>
    <source>
        <strain evidence="10 11">IMCC3088</strain>
    </source>
</reference>
<dbReference type="RefSeq" id="WP_009576016.1">
    <property type="nucleotide sequence ID" value="NZ_AEIG01000054.1"/>
</dbReference>
<keyword evidence="10" id="KW-0966">Cell projection</keyword>
<dbReference type="InterPro" id="IPR019776">
    <property type="entry name" value="Flagellar_basal_body_rod_CS"/>
</dbReference>
<dbReference type="PROSITE" id="PS00588">
    <property type="entry name" value="FLAGELLA_BB_ROD"/>
    <property type="match status" value="1"/>
</dbReference>
<dbReference type="PANTHER" id="PTHR30033">
    <property type="entry name" value="FLAGELLAR HOOK-ASSOCIATED PROTEIN 1"/>
    <property type="match status" value="1"/>
</dbReference>
<accession>F3L2K9</accession>
<dbReference type="eggNOG" id="COG1256">
    <property type="taxonomic scope" value="Bacteria"/>
</dbReference>
<dbReference type="OrthoDB" id="9802553at2"/>
<keyword evidence="6" id="KW-0975">Bacterial flagellum</keyword>
<evidence type="ECO:0000256" key="4">
    <source>
        <dbReference type="ARBA" id="ARBA00016244"/>
    </source>
</evidence>
<dbReference type="EMBL" id="AEIG01000054">
    <property type="protein sequence ID" value="EGG29425.1"/>
    <property type="molecule type" value="Genomic_DNA"/>
</dbReference>
<comment type="caution">
    <text evidence="10">The sequence shown here is derived from an EMBL/GenBank/DDBJ whole genome shotgun (WGS) entry which is preliminary data.</text>
</comment>
<dbReference type="Pfam" id="PF00460">
    <property type="entry name" value="Flg_bb_rod"/>
    <property type="match status" value="1"/>
</dbReference>
<evidence type="ECO:0000259" key="8">
    <source>
        <dbReference type="Pfam" id="PF06429"/>
    </source>
</evidence>
<dbReference type="Pfam" id="PF06429">
    <property type="entry name" value="Flg_bbr_C"/>
    <property type="match status" value="1"/>
</dbReference>
<dbReference type="Proteomes" id="UP000005615">
    <property type="component" value="Unassembled WGS sequence"/>
</dbReference>
<evidence type="ECO:0000256" key="1">
    <source>
        <dbReference type="ARBA" id="ARBA00004365"/>
    </source>
</evidence>
<evidence type="ECO:0000256" key="2">
    <source>
        <dbReference type="ARBA" id="ARBA00004613"/>
    </source>
</evidence>
<dbReference type="GO" id="GO:0005198">
    <property type="term" value="F:structural molecule activity"/>
    <property type="evidence" value="ECO:0007669"/>
    <property type="project" value="InterPro"/>
</dbReference>
<dbReference type="SUPFAM" id="SSF64518">
    <property type="entry name" value="Phase 1 flagellin"/>
    <property type="match status" value="2"/>
</dbReference>
<dbReference type="InterPro" id="IPR001444">
    <property type="entry name" value="Flag_bb_rod_N"/>
</dbReference>
<keyword evidence="11" id="KW-1185">Reference proteome</keyword>
<protein>
    <recommendedName>
        <fullName evidence="4">Flagellar hook-associated protein 1</fullName>
    </recommendedName>
</protein>
<dbReference type="eggNOG" id="COG4786">
    <property type="taxonomic scope" value="Bacteria"/>
</dbReference>